<accession>A0A328BU79</accession>
<comment type="caution">
    <text evidence="2">The sequence shown here is derived from an EMBL/GenBank/DDBJ whole genome shotgun (WGS) entry which is preliminary data.</text>
</comment>
<dbReference type="Pfam" id="PF10544">
    <property type="entry name" value="T5orf172"/>
    <property type="match status" value="1"/>
</dbReference>
<evidence type="ECO:0000259" key="1">
    <source>
        <dbReference type="SMART" id="SM00974"/>
    </source>
</evidence>
<proteinExistence type="predicted"/>
<evidence type="ECO:0000313" key="3">
    <source>
        <dbReference type="Proteomes" id="UP000248553"/>
    </source>
</evidence>
<dbReference type="AlphaFoldDB" id="A0A328BU79"/>
<dbReference type="EMBL" id="QHKM01000001">
    <property type="protein sequence ID" value="RAK69434.1"/>
    <property type="molecule type" value="Genomic_DNA"/>
</dbReference>
<dbReference type="RefSeq" id="WP_111476170.1">
    <property type="nucleotide sequence ID" value="NZ_QHKM01000001.1"/>
</dbReference>
<organism evidence="2 3">
    <name type="scientific">Hymenobacter edaphi</name>
    <dbReference type="NCBI Taxonomy" id="2211146"/>
    <lineage>
        <taxon>Bacteria</taxon>
        <taxon>Pseudomonadati</taxon>
        <taxon>Bacteroidota</taxon>
        <taxon>Cytophagia</taxon>
        <taxon>Cytophagales</taxon>
        <taxon>Hymenobacteraceae</taxon>
        <taxon>Hymenobacter</taxon>
    </lineage>
</organism>
<dbReference type="OrthoDB" id="1312564at2"/>
<sequence length="227" mass="26367">MEDIKKITQKWGFGMAPISKVMQGRYDYAVESMLKFISDGSCDLDPDYISELKGMFNRCVRKDQWDWFSVHQKFGFPPASVMRRIAGELTLIRKAVLLGDRVGLDVLIRKVVSMGLVESLMNFQQDLVKEQVDGCRGWIYILSTREQPNVLKIGMTRRSVVERVKEINSDTGVLFPFSARQIFRVDDAPRIEKEIFAVLDLYRIRKDREFFAIEFSRALDIIKNVIR</sequence>
<feature type="domain" description="Bacteriophage T5 Orf172 DNA-binding" evidence="1">
    <location>
        <begin position="145"/>
        <end position="225"/>
    </location>
</feature>
<name>A0A328BU79_9BACT</name>
<gene>
    <name evidence="2" type="ORF">DLM85_00780</name>
</gene>
<dbReference type="Proteomes" id="UP000248553">
    <property type="component" value="Unassembled WGS sequence"/>
</dbReference>
<protein>
    <recommendedName>
        <fullName evidence="1">Bacteriophage T5 Orf172 DNA-binding domain-containing protein</fullName>
    </recommendedName>
</protein>
<reference evidence="3" key="1">
    <citation type="submission" date="2018-05" db="EMBL/GenBank/DDBJ databases">
        <authorList>
            <person name="Nie L."/>
        </authorList>
    </citation>
    <scope>NUCLEOTIDE SEQUENCE [LARGE SCALE GENOMIC DNA]</scope>
    <source>
        <strain evidence="3">NL</strain>
    </source>
</reference>
<evidence type="ECO:0000313" key="2">
    <source>
        <dbReference type="EMBL" id="RAK69434.1"/>
    </source>
</evidence>
<dbReference type="InterPro" id="IPR018306">
    <property type="entry name" value="Phage_T5_Orf172_DNA-bd"/>
</dbReference>
<dbReference type="SMART" id="SM00974">
    <property type="entry name" value="T5orf172"/>
    <property type="match status" value="1"/>
</dbReference>
<keyword evidence="3" id="KW-1185">Reference proteome</keyword>